<dbReference type="EMBL" id="AUSV01000051">
    <property type="protein sequence ID" value="ESP92493.1"/>
    <property type="molecule type" value="Genomic_DNA"/>
</dbReference>
<gene>
    <name evidence="2" type="ORF">PL2TA16_04302</name>
</gene>
<dbReference type="Proteomes" id="UP000017820">
    <property type="component" value="Unassembled WGS sequence"/>
</dbReference>
<dbReference type="NCBIfam" id="TIGR02001">
    <property type="entry name" value="gcw_chp"/>
    <property type="match status" value="1"/>
</dbReference>
<evidence type="ECO:0008006" key="4">
    <source>
        <dbReference type="Google" id="ProtNLM"/>
    </source>
</evidence>
<dbReference type="Pfam" id="PF09694">
    <property type="entry name" value="Gcw_chp"/>
    <property type="match status" value="1"/>
</dbReference>
<feature type="signal peptide" evidence="1">
    <location>
        <begin position="1"/>
        <end position="31"/>
    </location>
</feature>
<keyword evidence="1" id="KW-0732">Signal</keyword>
<proteinExistence type="predicted"/>
<name>V4HRU8_PSEL2</name>
<protein>
    <recommendedName>
        <fullName evidence="4">TIGR02001 family outer membrane protein</fullName>
    </recommendedName>
</protein>
<dbReference type="PATRIC" id="fig|1353533.3.peg.3255"/>
<evidence type="ECO:0000313" key="3">
    <source>
        <dbReference type="Proteomes" id="UP000017820"/>
    </source>
</evidence>
<evidence type="ECO:0000313" key="2">
    <source>
        <dbReference type="EMBL" id="ESP92493.1"/>
    </source>
</evidence>
<dbReference type="InterPro" id="IPR010239">
    <property type="entry name" value="CHP02001"/>
</dbReference>
<comment type="caution">
    <text evidence="2">The sequence shown here is derived from an EMBL/GenBank/DDBJ whole genome shotgun (WGS) entry which is preliminary data.</text>
</comment>
<sequence>MINFEIKIMKKNLRLTLCTLSVLFASNSVIAGDWSSTITGASDYTFNGISQTDNDFALQASLDYSNSKTNWYAGSWASNVDFSDGTDTEVDVYFGRTFSLTDAVSLDVGIAYYSYYGGDDSSDLNYPEAYTKFGFDNALGTTEFNFWYSWDYAGQDEKHTITTLSHTFEVAENHDISVSYTVSNYVGGDVKWDETNSSYHHYEIAYSTSLSGFDLSIAAEDTSIDSDTSDERIAFSVSRTFEF</sequence>
<reference evidence="2 3" key="1">
    <citation type="submission" date="2013-07" db="EMBL/GenBank/DDBJ databases">
        <title>Draft genome sequence of Pseudoalteromonas luteoviolacea 2ta16.</title>
        <authorList>
            <person name="Allen E.E."/>
            <person name="Azam F."/>
            <person name="Podell S."/>
        </authorList>
    </citation>
    <scope>NUCLEOTIDE SEQUENCE [LARGE SCALE GENOMIC DNA]</scope>
    <source>
        <strain evidence="2 3">2ta16</strain>
    </source>
</reference>
<evidence type="ECO:0000256" key="1">
    <source>
        <dbReference type="SAM" id="SignalP"/>
    </source>
</evidence>
<dbReference type="AlphaFoldDB" id="V4HRU8"/>
<feature type="chain" id="PRO_5004718933" description="TIGR02001 family outer membrane protein" evidence="1">
    <location>
        <begin position="32"/>
        <end position="243"/>
    </location>
</feature>
<accession>V4HRU8</accession>
<organism evidence="2 3">
    <name type="scientific">Pseudoalteromonas luteoviolacea (strain 2ta16)</name>
    <dbReference type="NCBI Taxonomy" id="1353533"/>
    <lineage>
        <taxon>Bacteria</taxon>
        <taxon>Pseudomonadati</taxon>
        <taxon>Pseudomonadota</taxon>
        <taxon>Gammaproteobacteria</taxon>
        <taxon>Alteromonadales</taxon>
        <taxon>Pseudoalteromonadaceae</taxon>
        <taxon>Pseudoalteromonas</taxon>
    </lineage>
</organism>